<protein>
    <submittedName>
        <fullName evidence="1 3">Uncharacterized protein</fullName>
    </submittedName>
</protein>
<organism evidence="2 3">
    <name type="scientific">Heligmosomoides polygyrus</name>
    <name type="common">Parasitic roundworm</name>
    <dbReference type="NCBI Taxonomy" id="6339"/>
    <lineage>
        <taxon>Eukaryota</taxon>
        <taxon>Metazoa</taxon>
        <taxon>Ecdysozoa</taxon>
        <taxon>Nematoda</taxon>
        <taxon>Chromadorea</taxon>
        <taxon>Rhabditida</taxon>
        <taxon>Rhabditina</taxon>
        <taxon>Rhabditomorpha</taxon>
        <taxon>Strongyloidea</taxon>
        <taxon>Heligmosomidae</taxon>
        <taxon>Heligmosomoides</taxon>
    </lineage>
</organism>
<proteinExistence type="predicted"/>
<sequence>MTNALTRSSGVPTLPKRPASTMISCATELMTVVTAAMR</sequence>
<accession>A0A183F9V8</accession>
<evidence type="ECO:0000313" key="1">
    <source>
        <dbReference type="EMBL" id="VDO29610.1"/>
    </source>
</evidence>
<reference evidence="1 2" key="1">
    <citation type="submission" date="2018-11" db="EMBL/GenBank/DDBJ databases">
        <authorList>
            <consortium name="Pathogen Informatics"/>
        </authorList>
    </citation>
    <scope>NUCLEOTIDE SEQUENCE [LARGE SCALE GENOMIC DNA]</scope>
</reference>
<dbReference type="AlphaFoldDB" id="A0A183F9V8"/>
<evidence type="ECO:0000313" key="3">
    <source>
        <dbReference type="WBParaSite" id="HPBE_0000295001-mRNA-1"/>
    </source>
</evidence>
<accession>A0A3P7U455</accession>
<reference evidence="3" key="2">
    <citation type="submission" date="2019-09" db="UniProtKB">
        <authorList>
            <consortium name="WormBaseParasite"/>
        </authorList>
    </citation>
    <scope>IDENTIFICATION</scope>
</reference>
<dbReference type="WBParaSite" id="HPBE_0000295001-mRNA-1">
    <property type="protein sequence ID" value="HPBE_0000295001-mRNA-1"/>
    <property type="gene ID" value="HPBE_0000295001"/>
</dbReference>
<name>A0A183F9V8_HELPZ</name>
<evidence type="ECO:0000313" key="2">
    <source>
        <dbReference type="Proteomes" id="UP000050761"/>
    </source>
</evidence>
<dbReference type="Proteomes" id="UP000050761">
    <property type="component" value="Unassembled WGS sequence"/>
</dbReference>
<keyword evidence="2" id="KW-1185">Reference proteome</keyword>
<gene>
    <name evidence="1" type="ORF">HPBE_LOCUS2951</name>
</gene>
<dbReference type="EMBL" id="UZAH01005719">
    <property type="protein sequence ID" value="VDO29610.1"/>
    <property type="molecule type" value="Genomic_DNA"/>
</dbReference>